<organism evidence="1 2">
    <name type="scientific">Marinomonas phaeophyticola</name>
    <dbReference type="NCBI Taxonomy" id="3004091"/>
    <lineage>
        <taxon>Bacteria</taxon>
        <taxon>Pseudomonadati</taxon>
        <taxon>Pseudomonadota</taxon>
        <taxon>Gammaproteobacteria</taxon>
        <taxon>Oceanospirillales</taxon>
        <taxon>Oceanospirillaceae</taxon>
        <taxon>Marinomonas</taxon>
    </lineage>
</organism>
<evidence type="ECO:0000313" key="1">
    <source>
        <dbReference type="EMBL" id="MCZ2721887.1"/>
    </source>
</evidence>
<dbReference type="RefSeq" id="WP_269125048.1">
    <property type="nucleotide sequence ID" value="NZ_JAPUBN010000015.1"/>
</dbReference>
<name>A0ABT4JU20_9GAMM</name>
<evidence type="ECO:0000313" key="2">
    <source>
        <dbReference type="Proteomes" id="UP001149719"/>
    </source>
</evidence>
<dbReference type="Proteomes" id="UP001149719">
    <property type="component" value="Unassembled WGS sequence"/>
</dbReference>
<gene>
    <name evidence="1" type="ORF">O1D97_09555</name>
</gene>
<sequence>MEGWRRESKETVLAQLLMNELSASIARNDEISYARFEPNLYSE</sequence>
<comment type="caution">
    <text evidence="1">The sequence shown here is derived from an EMBL/GenBank/DDBJ whole genome shotgun (WGS) entry which is preliminary data.</text>
</comment>
<protein>
    <submittedName>
        <fullName evidence="1">Uncharacterized protein</fullName>
    </submittedName>
</protein>
<dbReference type="EMBL" id="JAPUBN010000015">
    <property type="protein sequence ID" value="MCZ2721887.1"/>
    <property type="molecule type" value="Genomic_DNA"/>
</dbReference>
<proteinExistence type="predicted"/>
<keyword evidence="2" id="KW-1185">Reference proteome</keyword>
<reference evidence="1" key="1">
    <citation type="submission" date="2022-12" db="EMBL/GenBank/DDBJ databases">
        <title>Marinomonas 15G1-11 sp. nov, isolated from marine algae.</title>
        <authorList>
            <person name="Butt M."/>
            <person name="Choi D.G."/>
            <person name="Kim J.M."/>
            <person name="Lee J.K."/>
            <person name="Baek J.H."/>
            <person name="Jeon C.O."/>
        </authorList>
    </citation>
    <scope>NUCLEOTIDE SEQUENCE</scope>
    <source>
        <strain evidence="1">15G1-11</strain>
    </source>
</reference>
<accession>A0ABT4JU20</accession>